<evidence type="ECO:0000313" key="1">
    <source>
        <dbReference type="EMBL" id="JAE11778.1"/>
    </source>
</evidence>
<sequence length="22" mass="2600">MIYWTKVKNISNLAIQVKTVSY</sequence>
<reference evidence="1" key="1">
    <citation type="submission" date="2014-09" db="EMBL/GenBank/DDBJ databases">
        <authorList>
            <person name="Magalhaes I.L.F."/>
            <person name="Oliveira U."/>
            <person name="Santos F.R."/>
            <person name="Vidigal T.H.D.A."/>
            <person name="Brescovit A.D."/>
            <person name="Santos A.J."/>
        </authorList>
    </citation>
    <scope>NUCLEOTIDE SEQUENCE</scope>
    <source>
        <tissue evidence="1">Shoot tissue taken approximately 20 cm above the soil surface</tissue>
    </source>
</reference>
<reference evidence="1" key="2">
    <citation type="journal article" date="2015" name="Data Brief">
        <title>Shoot transcriptome of the giant reed, Arundo donax.</title>
        <authorList>
            <person name="Barrero R.A."/>
            <person name="Guerrero F.D."/>
            <person name="Moolhuijzen P."/>
            <person name="Goolsby J.A."/>
            <person name="Tidwell J."/>
            <person name="Bellgard S.E."/>
            <person name="Bellgard M.I."/>
        </authorList>
    </citation>
    <scope>NUCLEOTIDE SEQUENCE</scope>
    <source>
        <tissue evidence="1">Shoot tissue taken approximately 20 cm above the soil surface</tissue>
    </source>
</reference>
<protein>
    <submittedName>
        <fullName evidence="1">Uncharacterized protein</fullName>
    </submittedName>
</protein>
<organism evidence="1">
    <name type="scientific">Arundo donax</name>
    <name type="common">Giant reed</name>
    <name type="synonym">Donax arundinaceus</name>
    <dbReference type="NCBI Taxonomy" id="35708"/>
    <lineage>
        <taxon>Eukaryota</taxon>
        <taxon>Viridiplantae</taxon>
        <taxon>Streptophyta</taxon>
        <taxon>Embryophyta</taxon>
        <taxon>Tracheophyta</taxon>
        <taxon>Spermatophyta</taxon>
        <taxon>Magnoliopsida</taxon>
        <taxon>Liliopsida</taxon>
        <taxon>Poales</taxon>
        <taxon>Poaceae</taxon>
        <taxon>PACMAD clade</taxon>
        <taxon>Arundinoideae</taxon>
        <taxon>Arundineae</taxon>
        <taxon>Arundo</taxon>
    </lineage>
</organism>
<name>A0A0A9FTY7_ARUDO</name>
<dbReference type="AlphaFoldDB" id="A0A0A9FTY7"/>
<dbReference type="EMBL" id="GBRH01186118">
    <property type="protein sequence ID" value="JAE11778.1"/>
    <property type="molecule type" value="Transcribed_RNA"/>
</dbReference>
<proteinExistence type="predicted"/>
<accession>A0A0A9FTY7</accession>